<evidence type="ECO:0000313" key="3">
    <source>
        <dbReference type="Proteomes" id="UP000789570"/>
    </source>
</evidence>
<accession>A0A9N9EAP6</accession>
<gene>
    <name evidence="2" type="ORF">FCALED_LOCUS11842</name>
</gene>
<keyword evidence="3" id="KW-1185">Reference proteome</keyword>
<protein>
    <submittedName>
        <fullName evidence="2">12848_t:CDS:1</fullName>
    </submittedName>
</protein>
<evidence type="ECO:0000256" key="1">
    <source>
        <dbReference type="SAM" id="MobiDB-lite"/>
    </source>
</evidence>
<sequence>MADCEIRRSIKTFKEDEIRNANRLFDEKSGTLSGKFNNNSTESKIATINCEYNVLKRDFETKKNGCEIHDGCVNSLRSTNECTGSESKGTEHADFEMGSRHEECPNRRTIGEMQTRFGKLLRIGSLGGNAWKPTTPQKTCRLVHAHSRYTQEGSSIECHKTMSQVSVCVGKDESPSCCDNTLILVDTFEDKSRIANSITLRILDSDPKELIYYITCITEFGFDHIIIIGETYGGVICYGRVFLWDDENLLKSLIKILSETRRII</sequence>
<dbReference type="AlphaFoldDB" id="A0A9N9EAP6"/>
<dbReference type="EMBL" id="CAJVPQ010005288">
    <property type="protein sequence ID" value="CAG8667322.1"/>
    <property type="molecule type" value="Genomic_DNA"/>
</dbReference>
<reference evidence="2" key="1">
    <citation type="submission" date="2021-06" db="EMBL/GenBank/DDBJ databases">
        <authorList>
            <person name="Kallberg Y."/>
            <person name="Tangrot J."/>
            <person name="Rosling A."/>
        </authorList>
    </citation>
    <scope>NUCLEOTIDE SEQUENCE</scope>
    <source>
        <strain evidence="2">UK204</strain>
    </source>
</reference>
<evidence type="ECO:0000313" key="2">
    <source>
        <dbReference type="EMBL" id="CAG8667322.1"/>
    </source>
</evidence>
<dbReference type="OrthoDB" id="2422583at2759"/>
<name>A0A9N9EAP6_9GLOM</name>
<organism evidence="2 3">
    <name type="scientific">Funneliformis caledonium</name>
    <dbReference type="NCBI Taxonomy" id="1117310"/>
    <lineage>
        <taxon>Eukaryota</taxon>
        <taxon>Fungi</taxon>
        <taxon>Fungi incertae sedis</taxon>
        <taxon>Mucoromycota</taxon>
        <taxon>Glomeromycotina</taxon>
        <taxon>Glomeromycetes</taxon>
        <taxon>Glomerales</taxon>
        <taxon>Glomeraceae</taxon>
        <taxon>Funneliformis</taxon>
    </lineage>
</organism>
<dbReference type="Proteomes" id="UP000789570">
    <property type="component" value="Unassembled WGS sequence"/>
</dbReference>
<feature type="compositionally biased region" description="Basic and acidic residues" evidence="1">
    <location>
        <begin position="88"/>
        <end position="102"/>
    </location>
</feature>
<comment type="caution">
    <text evidence="2">The sequence shown here is derived from an EMBL/GenBank/DDBJ whole genome shotgun (WGS) entry which is preliminary data.</text>
</comment>
<feature type="region of interest" description="Disordered" evidence="1">
    <location>
        <begin position="83"/>
        <end position="102"/>
    </location>
</feature>
<proteinExistence type="predicted"/>